<dbReference type="InterPro" id="IPR057927">
    <property type="entry name" value="RAD24-like_helical"/>
</dbReference>
<dbReference type="Gene3D" id="3.40.50.300">
    <property type="entry name" value="P-loop containing nucleotide triphosphate hydrolases"/>
    <property type="match status" value="1"/>
</dbReference>
<accession>A0A1L9U2T4</accession>
<keyword evidence="6" id="KW-0539">Nucleus</keyword>
<dbReference type="OrthoDB" id="10265971at2759"/>
<dbReference type="GO" id="GO:0003682">
    <property type="term" value="F:chromatin binding"/>
    <property type="evidence" value="ECO:0007669"/>
    <property type="project" value="TreeGrafter"/>
</dbReference>
<dbReference type="SUPFAM" id="SSF52540">
    <property type="entry name" value="P-loop containing nucleoside triphosphate hydrolases"/>
    <property type="match status" value="1"/>
</dbReference>
<reference evidence="11" key="1">
    <citation type="journal article" date="2017" name="Genome Biol.">
        <title>Comparative genomics reveals high biological diversity and specific adaptations in the industrially and medically important fungal genus Aspergillus.</title>
        <authorList>
            <person name="de Vries R.P."/>
            <person name="Riley R."/>
            <person name="Wiebenga A."/>
            <person name="Aguilar-Osorio G."/>
            <person name="Amillis S."/>
            <person name="Uchima C.A."/>
            <person name="Anderluh G."/>
            <person name="Asadollahi M."/>
            <person name="Askin M."/>
            <person name="Barry K."/>
            <person name="Battaglia E."/>
            <person name="Bayram O."/>
            <person name="Benocci T."/>
            <person name="Braus-Stromeyer S.A."/>
            <person name="Caldana C."/>
            <person name="Canovas D."/>
            <person name="Cerqueira G.C."/>
            <person name="Chen F."/>
            <person name="Chen W."/>
            <person name="Choi C."/>
            <person name="Clum A."/>
            <person name="Dos Santos R.A."/>
            <person name="Damasio A.R."/>
            <person name="Diallinas G."/>
            <person name="Emri T."/>
            <person name="Fekete E."/>
            <person name="Flipphi M."/>
            <person name="Freyberg S."/>
            <person name="Gallo A."/>
            <person name="Gournas C."/>
            <person name="Habgood R."/>
            <person name="Hainaut M."/>
            <person name="Harispe M.L."/>
            <person name="Henrissat B."/>
            <person name="Hilden K.S."/>
            <person name="Hope R."/>
            <person name="Hossain A."/>
            <person name="Karabika E."/>
            <person name="Karaffa L."/>
            <person name="Karanyi Z."/>
            <person name="Krasevec N."/>
            <person name="Kuo A."/>
            <person name="Kusch H."/>
            <person name="LaButti K."/>
            <person name="Lagendijk E.L."/>
            <person name="Lapidus A."/>
            <person name="Levasseur A."/>
            <person name="Lindquist E."/>
            <person name="Lipzen A."/>
            <person name="Logrieco A.F."/>
            <person name="MacCabe A."/>
            <person name="Maekelae M.R."/>
            <person name="Malavazi I."/>
            <person name="Melin P."/>
            <person name="Meyer V."/>
            <person name="Mielnichuk N."/>
            <person name="Miskei M."/>
            <person name="Molnar A.P."/>
            <person name="Mule G."/>
            <person name="Ngan C.Y."/>
            <person name="Orejas M."/>
            <person name="Orosz E."/>
            <person name="Ouedraogo J.P."/>
            <person name="Overkamp K.M."/>
            <person name="Park H.-S."/>
            <person name="Perrone G."/>
            <person name="Piumi F."/>
            <person name="Punt P.J."/>
            <person name="Ram A.F."/>
            <person name="Ramon A."/>
            <person name="Rauscher S."/>
            <person name="Record E."/>
            <person name="Riano-Pachon D.M."/>
            <person name="Robert V."/>
            <person name="Roehrig J."/>
            <person name="Ruller R."/>
            <person name="Salamov A."/>
            <person name="Salih N.S."/>
            <person name="Samson R.A."/>
            <person name="Sandor E."/>
            <person name="Sanguinetti M."/>
            <person name="Schuetze T."/>
            <person name="Sepcic K."/>
            <person name="Shelest E."/>
            <person name="Sherlock G."/>
            <person name="Sophianopoulou V."/>
            <person name="Squina F.M."/>
            <person name="Sun H."/>
            <person name="Susca A."/>
            <person name="Todd R.B."/>
            <person name="Tsang A."/>
            <person name="Unkles S.E."/>
            <person name="van de Wiele N."/>
            <person name="van Rossen-Uffink D."/>
            <person name="Oliveira J.V."/>
            <person name="Vesth T.C."/>
            <person name="Visser J."/>
            <person name="Yu J.-H."/>
            <person name="Zhou M."/>
            <person name="Andersen M.R."/>
            <person name="Archer D.B."/>
            <person name="Baker S.E."/>
            <person name="Benoit I."/>
            <person name="Brakhage A.A."/>
            <person name="Braus G.H."/>
            <person name="Fischer R."/>
            <person name="Frisvad J.C."/>
            <person name="Goldman G.H."/>
            <person name="Houbraken J."/>
            <person name="Oakley B."/>
            <person name="Pocsi I."/>
            <person name="Scazzocchio C."/>
            <person name="Seiboth B."/>
            <person name="vanKuyk P.A."/>
            <person name="Wortman J."/>
            <person name="Dyer P.S."/>
            <person name="Grigoriev I.V."/>
        </authorList>
    </citation>
    <scope>NUCLEOTIDE SEQUENCE [LARGE SCALE GENOMIC DNA]</scope>
    <source>
        <strain evidence="11">CBS 101740 / IMI 381727 / IBT 21946</strain>
    </source>
</reference>
<feature type="compositionally biased region" description="Polar residues" evidence="8">
    <location>
        <begin position="718"/>
        <end position="729"/>
    </location>
</feature>
<keyword evidence="5" id="KW-0067">ATP-binding</keyword>
<dbReference type="PANTHER" id="PTHR12172">
    <property type="entry name" value="CELL CYCLE CHECKPOINT PROTEIN RAD17"/>
    <property type="match status" value="1"/>
</dbReference>
<dbReference type="EMBL" id="KV878703">
    <property type="protein sequence ID" value="OJJ65948.1"/>
    <property type="molecule type" value="Genomic_DNA"/>
</dbReference>
<dbReference type="GO" id="GO:0005524">
    <property type="term" value="F:ATP binding"/>
    <property type="evidence" value="ECO:0007669"/>
    <property type="project" value="UniProtKB-KW"/>
</dbReference>
<sequence>MKRKHPADATTTNNSLHSFFGPATTKQQLLARDIGDRQDIESTDGKESSNEIIEDDYDSFDEIFTRHITFDTDTLADDRAIPSDQDDSTKTSQPRQLSAGIANRFIISPEQPVSGSRILQPGHRTLPWAQQFAPSSIEELAVHQRKVSDVKSWLISAFARRERQLLVLRGPAGSGKTATVSLLSAALGFDILEWKNPSSSESATKAHISIASRFDEFLERGDEFKGLDLNEVASSPGPGDIGNNANDSQRIILIEEFPALTGSASGLNPFRLALLRYLDKLSQHNITLPTDVQRNPPIILIVSETLLNSRSFPSDSLTAHRLLGPVLCNHPKTSIIDFNSIAPTFMYKALRLVLEKEARLSKRERYPGPAVLHNISTIGDIRSAISSLEFLCMNSGGFKKSAPSKNKNSKGSNIPLTPLEREALNFITQREASLGLFHAVGKVMYNKRVDADSAEGAQAVLPPDHLSHHKRLQLSQVRVDELVDEAGTDNQTFISALHENYVPSCNGLSFTDYLDGCIGALSDSDMLSFDTRGRSRFGLAGVSRYNSGADSLRQEDLSYQVATRGILFALPSPVKRSACSNGGPNHTRSAHKMFFPASLRLLRDMEEIQDLIDIWSAKLLDPSISGPRTVEATSLSDSRSKPTIAVTMIPRSDLILHQLPYLALIAGDMERSQGLHKLTHLSGTQNQSDATDLELLDNPVELPLVTSTAQWKDPPTESPSRISPRSHNNAFGPRLPPPLEEERLFLDDDDIVDDF</sequence>
<evidence type="ECO:0000256" key="2">
    <source>
        <dbReference type="ARBA" id="ARBA00006168"/>
    </source>
</evidence>
<dbReference type="RefSeq" id="XP_067473198.1">
    <property type="nucleotide sequence ID" value="XM_067619040.1"/>
</dbReference>
<proteinExistence type="inferred from homology"/>
<dbReference type="STRING" id="767769.A0A1L9U2T4"/>
<dbReference type="InterPro" id="IPR027417">
    <property type="entry name" value="P-loop_NTPase"/>
</dbReference>
<dbReference type="GeneID" id="93571528"/>
<protein>
    <recommendedName>
        <fullName evidence="9">Checkpoint protein RAD24-like helical bundle domain-containing protein</fullName>
    </recommendedName>
</protein>
<evidence type="ECO:0000256" key="6">
    <source>
        <dbReference type="ARBA" id="ARBA00023242"/>
    </source>
</evidence>
<gene>
    <name evidence="10" type="ORF">ASPBRDRAFT_138918</name>
</gene>
<comment type="subcellular location">
    <subcellularLocation>
        <location evidence="1">Nucleus</location>
    </subcellularLocation>
</comment>
<dbReference type="InterPro" id="IPR004582">
    <property type="entry name" value="Checkpoint_prot_Rad17_Rad24"/>
</dbReference>
<evidence type="ECO:0000313" key="10">
    <source>
        <dbReference type="EMBL" id="OJJ65948.1"/>
    </source>
</evidence>
<dbReference type="Pfam" id="PF03215">
    <property type="entry name" value="Rad17"/>
    <property type="match status" value="1"/>
</dbReference>
<keyword evidence="3" id="KW-0547">Nucleotide-binding</keyword>
<keyword evidence="4" id="KW-0227">DNA damage</keyword>
<dbReference type="Proteomes" id="UP000184499">
    <property type="component" value="Unassembled WGS sequence"/>
</dbReference>
<dbReference type="OMA" id="YNKREDP"/>
<dbReference type="Pfam" id="PF25812">
    <property type="entry name" value="RAD24_helical"/>
    <property type="match status" value="1"/>
</dbReference>
<dbReference type="GO" id="GO:0033314">
    <property type="term" value="P:mitotic DNA replication checkpoint signaling"/>
    <property type="evidence" value="ECO:0007669"/>
    <property type="project" value="TreeGrafter"/>
</dbReference>
<feature type="region of interest" description="Disordered" evidence="8">
    <location>
        <begin position="706"/>
        <end position="755"/>
    </location>
</feature>
<dbReference type="PANTHER" id="PTHR12172:SF0">
    <property type="entry name" value="CELL CYCLE CHECKPOINT PROTEIN RAD17"/>
    <property type="match status" value="1"/>
</dbReference>
<dbReference type="AlphaFoldDB" id="A0A1L9U2T4"/>
<comment type="similarity">
    <text evidence="2">Belongs to the rad17/RAD24 family.</text>
</comment>
<organism evidence="10 11">
    <name type="scientific">Aspergillus brasiliensis (strain CBS 101740 / IMI 381727 / IBT 21946)</name>
    <dbReference type="NCBI Taxonomy" id="767769"/>
    <lineage>
        <taxon>Eukaryota</taxon>
        <taxon>Fungi</taxon>
        <taxon>Dikarya</taxon>
        <taxon>Ascomycota</taxon>
        <taxon>Pezizomycotina</taxon>
        <taxon>Eurotiomycetes</taxon>
        <taxon>Eurotiomycetidae</taxon>
        <taxon>Eurotiales</taxon>
        <taxon>Aspergillaceae</taxon>
        <taxon>Aspergillus</taxon>
        <taxon>Aspergillus subgen. Circumdati</taxon>
    </lineage>
</organism>
<evidence type="ECO:0000313" key="11">
    <source>
        <dbReference type="Proteomes" id="UP000184499"/>
    </source>
</evidence>
<feature type="region of interest" description="Disordered" evidence="8">
    <location>
        <begin position="1"/>
        <end position="22"/>
    </location>
</feature>
<evidence type="ECO:0000256" key="5">
    <source>
        <dbReference type="ARBA" id="ARBA00022840"/>
    </source>
</evidence>
<evidence type="ECO:0000256" key="4">
    <source>
        <dbReference type="ARBA" id="ARBA00022763"/>
    </source>
</evidence>
<dbReference type="GO" id="GO:0005634">
    <property type="term" value="C:nucleus"/>
    <property type="evidence" value="ECO:0007669"/>
    <property type="project" value="UniProtKB-SubCell"/>
</dbReference>
<evidence type="ECO:0000256" key="1">
    <source>
        <dbReference type="ARBA" id="ARBA00004123"/>
    </source>
</evidence>
<evidence type="ECO:0000259" key="9">
    <source>
        <dbReference type="Pfam" id="PF25812"/>
    </source>
</evidence>
<feature type="domain" description="Checkpoint protein RAD24-like helical bundle" evidence="9">
    <location>
        <begin position="431"/>
        <end position="530"/>
    </location>
</feature>
<keyword evidence="7" id="KW-0131">Cell cycle</keyword>
<keyword evidence="11" id="KW-1185">Reference proteome</keyword>
<dbReference type="GO" id="GO:0003689">
    <property type="term" value="F:DNA clamp loader activity"/>
    <property type="evidence" value="ECO:0007669"/>
    <property type="project" value="TreeGrafter"/>
</dbReference>
<dbReference type="GO" id="GO:0006281">
    <property type="term" value="P:DNA repair"/>
    <property type="evidence" value="ECO:0007669"/>
    <property type="project" value="InterPro"/>
</dbReference>
<evidence type="ECO:0000256" key="3">
    <source>
        <dbReference type="ARBA" id="ARBA00022741"/>
    </source>
</evidence>
<name>A0A1L9U2T4_ASPBC</name>
<dbReference type="VEuPathDB" id="FungiDB:ASPBRDRAFT_138918"/>
<evidence type="ECO:0000256" key="8">
    <source>
        <dbReference type="SAM" id="MobiDB-lite"/>
    </source>
</evidence>
<dbReference type="GO" id="GO:0000077">
    <property type="term" value="P:DNA damage checkpoint signaling"/>
    <property type="evidence" value="ECO:0007669"/>
    <property type="project" value="TreeGrafter"/>
</dbReference>
<evidence type="ECO:0000256" key="7">
    <source>
        <dbReference type="ARBA" id="ARBA00023306"/>
    </source>
</evidence>